<evidence type="ECO:0000256" key="3">
    <source>
        <dbReference type="ARBA" id="ARBA00011245"/>
    </source>
</evidence>
<comment type="subcellular location">
    <subcellularLocation>
        <location evidence="1">Secreted</location>
    </subcellularLocation>
</comment>
<keyword evidence="21" id="KW-1185">Reference proteome</keyword>
<keyword evidence="7 19" id="KW-1015">Disulfide bond</keyword>
<dbReference type="InterPro" id="IPR029033">
    <property type="entry name" value="His_PPase_superfam"/>
</dbReference>
<evidence type="ECO:0000256" key="17">
    <source>
        <dbReference type="ARBA" id="ARBA00044262"/>
    </source>
</evidence>
<evidence type="ECO:0000256" key="15">
    <source>
        <dbReference type="ARBA" id="ARBA00043788"/>
    </source>
</evidence>
<dbReference type="OrthoDB" id="6509975at2759"/>
<keyword evidence="6" id="KW-0378">Hydrolase</keyword>
<sequence>MCYLDHPKKLTISPSQVCQAAASCCDTPQDGYQCSPSITHSLGQYSPFFSVPSDIDSRVPQGCQVTFAQILSRHGARDPTASKTVQYDALIRSVHANTSSYGPGYEFIQSYNYTLGADQLTRFGQQELISSGIKFYQRYQALASKSLPFIRSSAQERVVESARRWTQGFHNSLLADSSATAPEDFPYEIVLISEDEGMNNTLSHSLCTAFESGVFANIGSAAKDEWAGVFMPAIREKIMRNLPGVELSSDDTINFLDMCPFNTVVHGALSPFCKLFTAEEWQQYDYYGTMDKWYGHGPGNPLGSTQGVGWVNELLARLTGTAVIDRTSTNQTLDASSITFPLNRTLYADFSHDNDMVGILAALGVYNTTTPLSNSTFQSAADSGGFSASWVVSFASRIYVEKLGCDGSEEEMVRILVNDRVVPLQGCDADALGRCTLTKFVESQSFARNGGLWDLCFE</sequence>
<dbReference type="EMBL" id="PXOA01001054">
    <property type="protein sequence ID" value="RFU71986.1"/>
    <property type="molecule type" value="Genomic_DNA"/>
</dbReference>
<gene>
    <name evidence="20" type="ORF">TARUN_10277</name>
</gene>
<evidence type="ECO:0000256" key="12">
    <source>
        <dbReference type="ARBA" id="ARBA00043675"/>
    </source>
</evidence>
<evidence type="ECO:0000256" key="9">
    <source>
        <dbReference type="ARBA" id="ARBA00041857"/>
    </source>
</evidence>
<dbReference type="EC" id="3.1.3.8" evidence="4"/>
<evidence type="ECO:0000256" key="11">
    <source>
        <dbReference type="ARBA" id="ARBA00043670"/>
    </source>
</evidence>
<dbReference type="STRING" id="490622.A0A395N787"/>
<comment type="similarity">
    <text evidence="2">Belongs to the histidine acid phosphatase family.</text>
</comment>
<accession>A0A395N787</accession>
<dbReference type="SUPFAM" id="SSF53254">
    <property type="entry name" value="Phosphoglycerate mutase-like"/>
    <property type="match status" value="1"/>
</dbReference>
<dbReference type="Proteomes" id="UP000266272">
    <property type="component" value="Unassembled WGS sequence"/>
</dbReference>
<evidence type="ECO:0000313" key="21">
    <source>
        <dbReference type="Proteomes" id="UP000266272"/>
    </source>
</evidence>
<evidence type="ECO:0000256" key="16">
    <source>
        <dbReference type="ARBA" id="ARBA00044106"/>
    </source>
</evidence>
<dbReference type="AlphaFoldDB" id="A0A395N787"/>
<evidence type="ECO:0000256" key="4">
    <source>
        <dbReference type="ARBA" id="ARBA00012632"/>
    </source>
</evidence>
<evidence type="ECO:0000256" key="14">
    <source>
        <dbReference type="ARBA" id="ARBA00043748"/>
    </source>
</evidence>
<dbReference type="Gene3D" id="3.40.50.1240">
    <property type="entry name" value="Phosphoglycerate mutase-like"/>
    <property type="match status" value="1"/>
</dbReference>
<dbReference type="InterPro" id="IPR033379">
    <property type="entry name" value="Acid_Pase_AS"/>
</dbReference>
<protein>
    <recommendedName>
        <fullName evidence="16">Phytase A</fullName>
        <ecNumber evidence="4">3.1.3.8</ecNumber>
    </recommendedName>
    <alternativeName>
        <fullName evidence="17">Histidine acid phosphatase phyA</fullName>
    </alternativeName>
    <alternativeName>
        <fullName evidence="10">Myo-inositol hexakisphosphate phosphohydrolase A</fullName>
    </alternativeName>
    <alternativeName>
        <fullName evidence="9">Myo-inositol-hexaphosphate 3-phosphohydrolase A</fullName>
    </alternativeName>
</protein>
<feature type="disulfide bond" evidence="19">
    <location>
        <begin position="207"/>
        <end position="456"/>
    </location>
</feature>
<feature type="disulfide bond" evidence="19">
    <location>
        <begin position="63"/>
        <end position="405"/>
    </location>
</feature>
<comment type="catalytic activity">
    <reaction evidence="15">
        <text>1D-myo-inositol hexakisphosphate + H2O = 1D-myo-inositol 1,2,4,5,6-pentakisphosphate + phosphate</text>
        <dbReference type="Rhea" id="RHEA:16989"/>
        <dbReference type="ChEBI" id="CHEBI:15377"/>
        <dbReference type="ChEBI" id="CHEBI:43474"/>
        <dbReference type="ChEBI" id="CHEBI:57798"/>
        <dbReference type="ChEBI" id="CHEBI:58130"/>
        <dbReference type="EC" id="3.1.3.8"/>
    </reaction>
    <physiologicalReaction direction="left-to-right" evidence="15">
        <dbReference type="Rhea" id="RHEA:16990"/>
    </physiologicalReaction>
</comment>
<evidence type="ECO:0000313" key="20">
    <source>
        <dbReference type="EMBL" id="RFU71986.1"/>
    </source>
</evidence>
<evidence type="ECO:0000256" key="8">
    <source>
        <dbReference type="ARBA" id="ARBA00023180"/>
    </source>
</evidence>
<dbReference type="PROSITE" id="PS00616">
    <property type="entry name" value="HIS_ACID_PHOSPHAT_1"/>
    <property type="match status" value="1"/>
</dbReference>
<feature type="active site" description="Nucleophile" evidence="18">
    <location>
        <position position="74"/>
    </location>
</feature>
<comment type="catalytic activity">
    <reaction evidence="12">
        <text>1D-myo-inositol 1,2-bisphosphate + H2O = 1D-myo-inositol 2-phosphate + phosphate</text>
        <dbReference type="Rhea" id="RHEA:77135"/>
        <dbReference type="ChEBI" id="CHEBI:15377"/>
        <dbReference type="ChEBI" id="CHEBI:43474"/>
        <dbReference type="ChEBI" id="CHEBI:84142"/>
        <dbReference type="ChEBI" id="CHEBI:195539"/>
    </reaction>
    <physiologicalReaction direction="left-to-right" evidence="12">
        <dbReference type="Rhea" id="RHEA:77136"/>
    </physiologicalReaction>
</comment>
<dbReference type="GO" id="GO:0005576">
    <property type="term" value="C:extracellular region"/>
    <property type="evidence" value="ECO:0007669"/>
    <property type="project" value="UniProtKB-SubCell"/>
</dbReference>
<feature type="disulfide bond" evidence="19">
    <location>
        <begin position="259"/>
        <end position="273"/>
    </location>
</feature>
<dbReference type="GO" id="GO:0003993">
    <property type="term" value="F:acid phosphatase activity"/>
    <property type="evidence" value="ECO:0007669"/>
    <property type="project" value="TreeGrafter"/>
</dbReference>
<evidence type="ECO:0000256" key="7">
    <source>
        <dbReference type="ARBA" id="ARBA00023157"/>
    </source>
</evidence>
<dbReference type="GO" id="GO:0016158">
    <property type="term" value="F:inositol hexakisphosphate 3-phosphatase activity"/>
    <property type="evidence" value="ECO:0007669"/>
    <property type="project" value="UniProtKB-EC"/>
</dbReference>
<comment type="catalytic activity">
    <reaction evidence="14">
        <text>1D-myo-inositol 1,2,4,5,6-pentakisphosphate + H2O = 1D-myo-inositol 1,2,5,6-tetrakisphosphate + phosphate</text>
        <dbReference type="Rhea" id="RHEA:77115"/>
        <dbReference type="ChEBI" id="CHEBI:15377"/>
        <dbReference type="ChEBI" id="CHEBI:43474"/>
        <dbReference type="ChEBI" id="CHEBI:57798"/>
        <dbReference type="ChEBI" id="CHEBI:195535"/>
    </reaction>
    <physiologicalReaction direction="left-to-right" evidence="14">
        <dbReference type="Rhea" id="RHEA:77116"/>
    </physiologicalReaction>
</comment>
<feature type="disulfide bond" evidence="19">
    <location>
        <begin position="427"/>
        <end position="435"/>
    </location>
</feature>
<keyword evidence="8" id="KW-0325">Glycoprotein</keyword>
<evidence type="ECO:0000256" key="13">
    <source>
        <dbReference type="ARBA" id="ARBA00043721"/>
    </source>
</evidence>
<evidence type="ECO:0000256" key="1">
    <source>
        <dbReference type="ARBA" id="ARBA00004613"/>
    </source>
</evidence>
<comment type="catalytic activity">
    <reaction evidence="11">
        <text>1D-myo-inositol 1,2,5,6-tetrakisphosphate + H2O = 1D-myo-inositol 1,2,6-trisphosphate + phosphate</text>
        <dbReference type="Rhea" id="RHEA:77119"/>
        <dbReference type="ChEBI" id="CHEBI:15377"/>
        <dbReference type="ChEBI" id="CHEBI:43474"/>
        <dbReference type="ChEBI" id="CHEBI:195535"/>
        <dbReference type="ChEBI" id="CHEBI:195537"/>
    </reaction>
    <physiologicalReaction direction="left-to-right" evidence="11">
        <dbReference type="Rhea" id="RHEA:77120"/>
    </physiologicalReaction>
</comment>
<comment type="subunit">
    <text evidence="3">Monomer.</text>
</comment>
<evidence type="ECO:0000256" key="19">
    <source>
        <dbReference type="PIRSR" id="PIRSR000894-2"/>
    </source>
</evidence>
<proteinExistence type="inferred from homology"/>
<name>A0A395N787_TRIAR</name>
<comment type="caution">
    <text evidence="20">The sequence shown here is derived from an EMBL/GenBank/DDBJ whole genome shotgun (WGS) entry which is preliminary data.</text>
</comment>
<dbReference type="InterPro" id="IPR016274">
    <property type="entry name" value="Histidine_acid_Pase_euk"/>
</dbReference>
<keyword evidence="5" id="KW-0964">Secreted</keyword>
<dbReference type="PANTHER" id="PTHR20963">
    <property type="entry name" value="MULTIPLE INOSITOL POLYPHOSPHATE PHOSPHATASE-RELATED"/>
    <property type="match status" value="1"/>
</dbReference>
<evidence type="ECO:0000256" key="5">
    <source>
        <dbReference type="ARBA" id="ARBA00022525"/>
    </source>
</evidence>
<dbReference type="InterPro" id="IPR000560">
    <property type="entry name" value="His_Pase_clade-2"/>
</dbReference>
<dbReference type="PROSITE" id="PS00778">
    <property type="entry name" value="HIS_ACID_PHOSPHAT_2"/>
    <property type="match status" value="1"/>
</dbReference>
<evidence type="ECO:0000256" key="18">
    <source>
        <dbReference type="PIRSR" id="PIRSR000894-1"/>
    </source>
</evidence>
<evidence type="ECO:0000256" key="10">
    <source>
        <dbReference type="ARBA" id="ARBA00042300"/>
    </source>
</evidence>
<dbReference type="PANTHER" id="PTHR20963:SF24">
    <property type="entry name" value="3-PHYTASE B"/>
    <property type="match status" value="1"/>
</dbReference>
<organism evidence="20 21">
    <name type="scientific">Trichoderma arundinaceum</name>
    <dbReference type="NCBI Taxonomy" id="490622"/>
    <lineage>
        <taxon>Eukaryota</taxon>
        <taxon>Fungi</taxon>
        <taxon>Dikarya</taxon>
        <taxon>Ascomycota</taxon>
        <taxon>Pezizomycotina</taxon>
        <taxon>Sordariomycetes</taxon>
        <taxon>Hypocreomycetidae</taxon>
        <taxon>Hypocreales</taxon>
        <taxon>Hypocreaceae</taxon>
        <taxon>Trichoderma</taxon>
    </lineage>
</organism>
<dbReference type="PIRSF" id="PIRSF000894">
    <property type="entry name" value="Acid_phosphatase"/>
    <property type="match status" value="1"/>
</dbReference>
<comment type="catalytic activity">
    <reaction evidence="13">
        <text>1D-myo-inositol 1,2,6-trisphosphate + H2O = 1D-myo-inositol 1,2-bisphosphate + phosphate</text>
        <dbReference type="Rhea" id="RHEA:77131"/>
        <dbReference type="ChEBI" id="CHEBI:15377"/>
        <dbReference type="ChEBI" id="CHEBI:43474"/>
        <dbReference type="ChEBI" id="CHEBI:195537"/>
        <dbReference type="ChEBI" id="CHEBI:195539"/>
    </reaction>
    <physiologicalReaction direction="left-to-right" evidence="13">
        <dbReference type="Rhea" id="RHEA:77132"/>
    </physiologicalReaction>
</comment>
<evidence type="ECO:0000256" key="6">
    <source>
        <dbReference type="ARBA" id="ARBA00022801"/>
    </source>
</evidence>
<dbReference type="CDD" id="cd07061">
    <property type="entry name" value="HP_HAP_like"/>
    <property type="match status" value="1"/>
</dbReference>
<dbReference type="Pfam" id="PF00328">
    <property type="entry name" value="His_Phos_2"/>
    <property type="match status" value="1"/>
</dbReference>
<reference evidence="20 21" key="1">
    <citation type="journal article" date="2018" name="PLoS Pathog.">
        <title>Evolution of structural diversity of trichothecenes, a family of toxins produced by plant pathogenic and entomopathogenic fungi.</title>
        <authorList>
            <person name="Proctor R.H."/>
            <person name="McCormick S.P."/>
            <person name="Kim H.S."/>
            <person name="Cardoza R.E."/>
            <person name="Stanley A.M."/>
            <person name="Lindo L."/>
            <person name="Kelly A."/>
            <person name="Brown D.W."/>
            <person name="Lee T."/>
            <person name="Vaughan M.M."/>
            <person name="Alexander N.J."/>
            <person name="Busman M."/>
            <person name="Gutierrez S."/>
        </authorList>
    </citation>
    <scope>NUCLEOTIDE SEQUENCE [LARGE SCALE GENOMIC DNA]</scope>
    <source>
        <strain evidence="20 21">IBT 40837</strain>
    </source>
</reference>
<evidence type="ECO:0000256" key="2">
    <source>
        <dbReference type="ARBA" id="ARBA00005375"/>
    </source>
</evidence>
<feature type="active site" description="Proton donor" evidence="18">
    <location>
        <position position="353"/>
    </location>
</feature>
<feature type="disulfide bond" evidence="19">
    <location>
        <begin position="25"/>
        <end position="34"/>
    </location>
</feature>